<comment type="caution">
    <text evidence="2">The sequence shown here is derived from an EMBL/GenBank/DDBJ whole genome shotgun (WGS) entry which is preliminary data.</text>
</comment>
<evidence type="ECO:0000313" key="3">
    <source>
        <dbReference type="Proteomes" id="UP000235803"/>
    </source>
</evidence>
<organism evidence="2 3">
    <name type="scientific">Billgrantia endophytica</name>
    <dbReference type="NCBI Taxonomy" id="2033802"/>
    <lineage>
        <taxon>Bacteria</taxon>
        <taxon>Pseudomonadati</taxon>
        <taxon>Pseudomonadota</taxon>
        <taxon>Gammaproteobacteria</taxon>
        <taxon>Oceanospirillales</taxon>
        <taxon>Halomonadaceae</taxon>
        <taxon>Billgrantia</taxon>
    </lineage>
</organism>
<name>A0A2N7U2G4_9GAMM</name>
<gene>
    <name evidence="2" type="ORF">C1H69_12145</name>
</gene>
<keyword evidence="1" id="KW-0732">Signal</keyword>
<reference evidence="2 3" key="1">
    <citation type="submission" date="2018-01" db="EMBL/GenBank/DDBJ databases">
        <title>Halomonas endophytica sp. nov., isolated from storage liquid in the stems of Populus euphratica.</title>
        <authorList>
            <person name="Chen C."/>
        </authorList>
    </citation>
    <scope>NUCLEOTIDE SEQUENCE [LARGE SCALE GENOMIC DNA]</scope>
    <source>
        <strain evidence="2 3">MC28</strain>
    </source>
</reference>
<protein>
    <submittedName>
        <fullName evidence="2">Uncharacterized protein</fullName>
    </submittedName>
</protein>
<dbReference type="EMBL" id="PNRF01000027">
    <property type="protein sequence ID" value="PMR74610.1"/>
    <property type="molecule type" value="Genomic_DNA"/>
</dbReference>
<evidence type="ECO:0000256" key="1">
    <source>
        <dbReference type="SAM" id="SignalP"/>
    </source>
</evidence>
<sequence>MAMTTRPTAWFGGLLTSLVLAAAGTAMAAEGLREDPSGYRGAEFGMSSEAVLARLEADSVINVSVEETEAGDLIIDGELRVDGEPETDVRYVFPDGRDQLALVVAFHPQVDDFAGVKERLEARYGQPWEGEMADWWFEQLKDGMPEEPASLTVWGGGGNELRERGRFVRLWAFEDHVSVEYLDTRLFR</sequence>
<proteinExistence type="predicted"/>
<keyword evidence="3" id="KW-1185">Reference proteome</keyword>
<dbReference type="Proteomes" id="UP000235803">
    <property type="component" value="Unassembled WGS sequence"/>
</dbReference>
<dbReference type="RefSeq" id="WP_102653675.1">
    <property type="nucleotide sequence ID" value="NZ_PNRF01000027.1"/>
</dbReference>
<accession>A0A2N7U2G4</accession>
<dbReference type="AlphaFoldDB" id="A0A2N7U2G4"/>
<feature type="signal peptide" evidence="1">
    <location>
        <begin position="1"/>
        <end position="28"/>
    </location>
</feature>
<feature type="chain" id="PRO_5016380227" evidence="1">
    <location>
        <begin position="29"/>
        <end position="188"/>
    </location>
</feature>
<dbReference type="OrthoDB" id="6165742at2"/>
<evidence type="ECO:0000313" key="2">
    <source>
        <dbReference type="EMBL" id="PMR74610.1"/>
    </source>
</evidence>